<dbReference type="PIRSF" id="PIRSF012526">
    <property type="entry name" value="CYTH_UCP012526"/>
    <property type="match status" value="1"/>
</dbReference>
<organism evidence="2 3">
    <name type="scientific">Alkalicoccobacillus plakortidis</name>
    <dbReference type="NCBI Taxonomy" id="444060"/>
    <lineage>
        <taxon>Bacteria</taxon>
        <taxon>Bacillati</taxon>
        <taxon>Bacillota</taxon>
        <taxon>Bacilli</taxon>
        <taxon>Bacillales</taxon>
        <taxon>Bacillaceae</taxon>
        <taxon>Alkalicoccobacillus</taxon>
    </lineage>
</organism>
<dbReference type="RefSeq" id="WP_251605238.1">
    <property type="nucleotide sequence ID" value="NZ_JAMQJY010000001.1"/>
</dbReference>
<dbReference type="EMBL" id="JAMQJY010000001">
    <property type="protein sequence ID" value="MCM2675049.1"/>
    <property type="molecule type" value="Genomic_DNA"/>
</dbReference>
<dbReference type="SUPFAM" id="SSF55154">
    <property type="entry name" value="CYTH-like phosphatases"/>
    <property type="match status" value="1"/>
</dbReference>
<name>A0ABT0XGN4_9BACI</name>
<proteinExistence type="predicted"/>
<dbReference type="Proteomes" id="UP001203665">
    <property type="component" value="Unassembled WGS sequence"/>
</dbReference>
<feature type="domain" description="CYTH" evidence="1">
    <location>
        <begin position="4"/>
        <end position="193"/>
    </location>
</feature>
<evidence type="ECO:0000313" key="3">
    <source>
        <dbReference type="Proteomes" id="UP001203665"/>
    </source>
</evidence>
<keyword evidence="3" id="KW-1185">Reference proteome</keyword>
<sequence length="200" mass="22471">MAQEFEYEAKTLLSSSDFSKLLHFLHMHNEVAVTQHNHYFETPDFLLRSAGSALRIREKNGASVLTLKRPTKDGGLLETHQSLSEKEKELALSKDSLPSGEILNQLQTINVVMSHVEHLGTLTTERIEIPYLNGSICLDKSSYLGEIDYEVEYEGTSIEHANCTLAKLLEEANIPQVETPNKVARFFIKKTANANKEKPS</sequence>
<gene>
    <name evidence="2" type="ORF">NDM98_05820</name>
</gene>
<accession>A0ABT0XGN4</accession>
<dbReference type="PROSITE" id="PS51707">
    <property type="entry name" value="CYTH"/>
    <property type="match status" value="1"/>
</dbReference>
<dbReference type="InterPro" id="IPR023577">
    <property type="entry name" value="CYTH_domain"/>
</dbReference>
<evidence type="ECO:0000313" key="2">
    <source>
        <dbReference type="EMBL" id="MCM2675049.1"/>
    </source>
</evidence>
<dbReference type="CDD" id="cd07762">
    <property type="entry name" value="CYTH-like_Pase_1"/>
    <property type="match status" value="1"/>
</dbReference>
<comment type="caution">
    <text evidence="2">The sequence shown here is derived from an EMBL/GenBank/DDBJ whole genome shotgun (WGS) entry which is preliminary data.</text>
</comment>
<dbReference type="Gene3D" id="2.40.320.10">
    <property type="entry name" value="Hypothetical Protein Pfu-838710-001"/>
    <property type="match status" value="1"/>
</dbReference>
<dbReference type="InterPro" id="IPR033469">
    <property type="entry name" value="CYTH-like_dom_sf"/>
</dbReference>
<dbReference type="Pfam" id="PF01928">
    <property type="entry name" value="CYTH"/>
    <property type="match status" value="1"/>
</dbReference>
<dbReference type="SMART" id="SM01118">
    <property type="entry name" value="CYTH"/>
    <property type="match status" value="1"/>
</dbReference>
<evidence type="ECO:0000259" key="1">
    <source>
        <dbReference type="PROSITE" id="PS51707"/>
    </source>
</evidence>
<protein>
    <submittedName>
        <fullName evidence="2">CYTH domain-containing protein</fullName>
    </submittedName>
</protein>
<reference evidence="2" key="1">
    <citation type="submission" date="2022-06" db="EMBL/GenBank/DDBJ databases">
        <title>Alkalicoccobacillus porphyridii sp. nov., isolated from a marine red alga, Porphyridium purpureum and reclassification of Shouchella plakortidis and Shouchella gibsonii as Alkalicoccobacillus plakortidis comb. nov. and Alkalicoccobacillus gibsonii comb. nov.</title>
        <authorList>
            <person name="Kim K.H."/>
            <person name="Lee J.K."/>
            <person name="Han D.M."/>
            <person name="Baek J.H."/>
            <person name="Jeon C.O."/>
        </authorList>
    </citation>
    <scope>NUCLEOTIDE SEQUENCE</scope>
    <source>
        <strain evidence="2">DSM 19153</strain>
    </source>
</reference>
<dbReference type="InterPro" id="IPR009195">
    <property type="entry name" value="Uncharacterised_YjbK"/>
</dbReference>